<comment type="similarity">
    <text evidence="1">Belongs to the HyuE racemase family.</text>
</comment>
<dbReference type="RefSeq" id="XP_040722610.1">
    <property type="nucleotide sequence ID" value="XM_040868074.1"/>
</dbReference>
<dbReference type="STRING" id="56484.A0A1Y2EXY5"/>
<reference evidence="2 3" key="1">
    <citation type="submission" date="2016-07" db="EMBL/GenBank/DDBJ databases">
        <title>Pervasive Adenine N6-methylation of Active Genes in Fungi.</title>
        <authorList>
            <consortium name="DOE Joint Genome Institute"/>
            <person name="Mondo S.J."/>
            <person name="Dannebaum R.O."/>
            <person name="Kuo R.C."/>
            <person name="Labutti K."/>
            <person name="Haridas S."/>
            <person name="Kuo A."/>
            <person name="Salamov A."/>
            <person name="Ahrendt S.R."/>
            <person name="Lipzen A."/>
            <person name="Sullivan W."/>
            <person name="Andreopoulos W.B."/>
            <person name="Clum A."/>
            <person name="Lindquist E."/>
            <person name="Daum C."/>
            <person name="Ramamoorthy G.K."/>
            <person name="Gryganskyi A."/>
            <person name="Culley D."/>
            <person name="Magnuson J.K."/>
            <person name="James T.Y."/>
            <person name="O'Malley M.A."/>
            <person name="Stajich J.E."/>
            <person name="Spatafora J.W."/>
            <person name="Visel A."/>
            <person name="Grigoriev I.V."/>
        </authorList>
    </citation>
    <scope>NUCLEOTIDE SEQUENCE [LARGE SCALE GENOMIC DNA]</scope>
    <source>
        <strain evidence="2 3">12-1054</strain>
    </source>
</reference>
<dbReference type="PANTHER" id="PTHR28047">
    <property type="entry name" value="PROTEIN DCG1"/>
    <property type="match status" value="1"/>
</dbReference>
<sequence length="228" mass="23937">MRILIINPNSTKDITRTLVAALPRYEGVLLHTLDAPVPAPAAIQSAVTSIASAFYSFKAILPTLAEYDGFLVCCYSAHPLVEMLRESTTAPVVGIMQASLVTGLQLGNKVGIVTTAERWQPLLTNAVASLGFDTARVQVSTTGLGVLDLHAKPQTEVHALVAARALELVRDGCEVIALGCAGMTGLERAVTEAVGPGVPVVDGVAAGYEQLLALCRMKLQTSKALLYA</sequence>
<dbReference type="Gene3D" id="3.40.50.12500">
    <property type="match status" value="1"/>
</dbReference>
<dbReference type="AlphaFoldDB" id="A0A1Y2EXY5"/>
<evidence type="ECO:0000313" key="3">
    <source>
        <dbReference type="Proteomes" id="UP000193685"/>
    </source>
</evidence>
<dbReference type="PANTHER" id="PTHR28047:SF6">
    <property type="entry name" value="CN HYDROLASE DOMAIN-CONTAINING PROTEIN"/>
    <property type="match status" value="1"/>
</dbReference>
<gene>
    <name evidence="2" type="ORF">BCR37DRAFT_351524</name>
</gene>
<dbReference type="GeneID" id="63784673"/>
<dbReference type="InterPro" id="IPR015942">
    <property type="entry name" value="Asp/Glu/hydantoin_racemase"/>
</dbReference>
<dbReference type="OMA" id="ITSNKEW"/>
<dbReference type="InterPro" id="IPR053714">
    <property type="entry name" value="Iso_Racemase_Enz_sf"/>
</dbReference>
<evidence type="ECO:0000313" key="2">
    <source>
        <dbReference type="EMBL" id="ORY76347.1"/>
    </source>
</evidence>
<comment type="caution">
    <text evidence="2">The sequence shown here is derived from an EMBL/GenBank/DDBJ whole genome shotgun (WGS) entry which is preliminary data.</text>
</comment>
<dbReference type="GO" id="GO:0047661">
    <property type="term" value="F:amino-acid racemase activity"/>
    <property type="evidence" value="ECO:0007669"/>
    <property type="project" value="InterPro"/>
</dbReference>
<organism evidence="2 3">
    <name type="scientific">Protomyces lactucae-debilis</name>
    <dbReference type="NCBI Taxonomy" id="2754530"/>
    <lineage>
        <taxon>Eukaryota</taxon>
        <taxon>Fungi</taxon>
        <taxon>Dikarya</taxon>
        <taxon>Ascomycota</taxon>
        <taxon>Taphrinomycotina</taxon>
        <taxon>Taphrinomycetes</taxon>
        <taxon>Taphrinales</taxon>
        <taxon>Protomycetaceae</taxon>
        <taxon>Protomyces</taxon>
    </lineage>
</organism>
<dbReference type="Pfam" id="PF01177">
    <property type="entry name" value="Asp_Glu_race"/>
    <property type="match status" value="1"/>
</dbReference>
<protein>
    <submittedName>
        <fullName evidence="2">Hydantoin racemase family</fullName>
    </submittedName>
</protein>
<dbReference type="InterPro" id="IPR052186">
    <property type="entry name" value="Hydantoin_racemase-like"/>
</dbReference>
<name>A0A1Y2EXY5_PROLT</name>
<dbReference type="OrthoDB" id="412018at2759"/>
<evidence type="ECO:0000256" key="1">
    <source>
        <dbReference type="ARBA" id="ARBA00038414"/>
    </source>
</evidence>
<dbReference type="EMBL" id="MCFI01000023">
    <property type="protein sequence ID" value="ORY76347.1"/>
    <property type="molecule type" value="Genomic_DNA"/>
</dbReference>
<keyword evidence="3" id="KW-1185">Reference proteome</keyword>
<dbReference type="Proteomes" id="UP000193685">
    <property type="component" value="Unassembled WGS sequence"/>
</dbReference>
<accession>A0A1Y2EXY5</accession>
<proteinExistence type="inferred from homology"/>